<evidence type="ECO:0000313" key="3">
    <source>
        <dbReference type="EMBL" id="QUR66097.1"/>
    </source>
</evidence>
<name>A0A975JUT4_9MYCO</name>
<evidence type="ECO:0000259" key="2">
    <source>
        <dbReference type="Pfam" id="PF06974"/>
    </source>
</evidence>
<evidence type="ECO:0000313" key="4">
    <source>
        <dbReference type="Proteomes" id="UP000682202"/>
    </source>
</evidence>
<dbReference type="Proteomes" id="UP000682202">
    <property type="component" value="Chromosome"/>
</dbReference>
<keyword evidence="4" id="KW-1185">Reference proteome</keyword>
<evidence type="ECO:0000256" key="1">
    <source>
        <dbReference type="SAM" id="MobiDB-lite"/>
    </source>
</evidence>
<organism evidence="3 4">
    <name type="scientific">Mycobacterium spongiae</name>
    <dbReference type="NCBI Taxonomy" id="886343"/>
    <lineage>
        <taxon>Bacteria</taxon>
        <taxon>Bacillati</taxon>
        <taxon>Actinomycetota</taxon>
        <taxon>Actinomycetes</taxon>
        <taxon>Mycobacteriales</taxon>
        <taxon>Mycobacteriaceae</taxon>
        <taxon>Mycobacterium</taxon>
    </lineage>
</organism>
<feature type="domain" description="O-acyltransferase WSD1 C-terminal" evidence="2">
    <location>
        <begin position="39"/>
        <end position="144"/>
    </location>
</feature>
<dbReference type="Pfam" id="PF06974">
    <property type="entry name" value="WS_DGAT_C"/>
    <property type="match status" value="1"/>
</dbReference>
<dbReference type="KEGG" id="mspg:F6B93_02470"/>
<proteinExistence type="predicted"/>
<gene>
    <name evidence="3" type="ORF">F6B93_02470</name>
</gene>
<feature type="region of interest" description="Disordered" evidence="1">
    <location>
        <begin position="151"/>
        <end position="173"/>
    </location>
</feature>
<dbReference type="RefSeq" id="WP_211697574.1">
    <property type="nucleotide sequence ID" value="NZ_CP046600.1"/>
</dbReference>
<dbReference type="AlphaFoldDB" id="A0A975JUT4"/>
<sequence length="173" mass="18677">MRQLTSLDAQFLAVEEDGRAHAHIGALSIYDPSTASGGALTLQAVRDLIAKRIERLGQRAVFDPPAPPANVVISNVPGSPEPLYLAGAQLLAQYPVSMIVHGAGLNITVSSYRDSLDIGVLTDRDLIDDAWPVLAHIKAELAKLCTLIPTRGRRRRKPGKPSATARTRNTEQR</sequence>
<dbReference type="InterPro" id="IPR009721">
    <property type="entry name" value="O-acyltransferase_WSD1_C"/>
</dbReference>
<accession>A0A975JUT4</accession>
<dbReference type="EMBL" id="CP046600">
    <property type="protein sequence ID" value="QUR66097.1"/>
    <property type="molecule type" value="Genomic_DNA"/>
</dbReference>
<reference evidence="3" key="1">
    <citation type="submission" date="2019-12" db="EMBL/GenBank/DDBJ databases">
        <title>Mycobacterium spongiae sp. nov.</title>
        <authorList>
            <person name="Stinear T."/>
        </authorList>
    </citation>
    <scope>NUCLEOTIDE SEQUENCE</scope>
    <source>
        <strain evidence="3">FSD4b-SM</strain>
    </source>
</reference>
<protein>
    <submittedName>
        <fullName evidence="3">DUF1298 domain-containing protein</fullName>
    </submittedName>
</protein>